<name>A0A7W9ER24_9SPHN</name>
<evidence type="ECO:0000313" key="3">
    <source>
        <dbReference type="Proteomes" id="UP000537161"/>
    </source>
</evidence>
<protein>
    <submittedName>
        <fullName evidence="2">Uncharacterized protein (TIGR02001 family)</fullName>
    </submittedName>
</protein>
<dbReference type="Gene3D" id="2.40.160.10">
    <property type="entry name" value="Porin"/>
    <property type="match status" value="1"/>
</dbReference>
<evidence type="ECO:0000256" key="1">
    <source>
        <dbReference type="SAM" id="SignalP"/>
    </source>
</evidence>
<keyword evidence="1" id="KW-0732">Signal</keyword>
<dbReference type="Proteomes" id="UP000537161">
    <property type="component" value="Unassembled WGS sequence"/>
</dbReference>
<sequence length="248" mass="25774">MTIPAKACFGALLALSVLPAAAQAQAIPSGPLTVSGGVSVVSDYRFRGLSRSDGKVEVQSTISVDHDSGLYAGVWGSGLPDTPRYGQYELDLFAGYATEVAPGTSLDVGATYYVYPGHRDGAGASDYVELSGRLSHDLGPLSATATLAYAPDQKALGRDDNLYLNLGLSSGIPNTPVTLSANLGYTDGALGALAGDRNYLDWSLGASVVNGPVTLSARYVDTDIRKTGVKALDRLYDPTLVFSIGLSF</sequence>
<proteinExistence type="predicted"/>
<evidence type="ECO:0000313" key="2">
    <source>
        <dbReference type="EMBL" id="MBB5707114.1"/>
    </source>
</evidence>
<dbReference type="InterPro" id="IPR010239">
    <property type="entry name" value="CHP02001"/>
</dbReference>
<dbReference type="SUPFAM" id="SSF56935">
    <property type="entry name" value="Porins"/>
    <property type="match status" value="1"/>
</dbReference>
<feature type="chain" id="PRO_5030779116" evidence="1">
    <location>
        <begin position="27"/>
        <end position="248"/>
    </location>
</feature>
<dbReference type="Pfam" id="PF09694">
    <property type="entry name" value="Gcw_chp"/>
    <property type="match status" value="1"/>
</dbReference>
<dbReference type="NCBIfam" id="TIGR02001">
    <property type="entry name" value="gcw_chp"/>
    <property type="match status" value="1"/>
</dbReference>
<dbReference type="EMBL" id="JACIJH010000007">
    <property type="protein sequence ID" value="MBB5707114.1"/>
    <property type="molecule type" value="Genomic_DNA"/>
</dbReference>
<feature type="signal peptide" evidence="1">
    <location>
        <begin position="1"/>
        <end position="26"/>
    </location>
</feature>
<dbReference type="AlphaFoldDB" id="A0A7W9ER24"/>
<reference evidence="2 3" key="1">
    <citation type="submission" date="2020-08" db="EMBL/GenBank/DDBJ databases">
        <title>Genomic Encyclopedia of Type Strains, Phase IV (KMG-IV): sequencing the most valuable type-strain genomes for metagenomic binning, comparative biology and taxonomic classification.</title>
        <authorList>
            <person name="Goeker M."/>
        </authorList>
    </citation>
    <scope>NUCLEOTIDE SEQUENCE [LARGE SCALE GENOMIC DNA]</scope>
    <source>
        <strain evidence="2 3">DSM 27163</strain>
    </source>
</reference>
<dbReference type="InterPro" id="IPR023614">
    <property type="entry name" value="Porin_dom_sf"/>
</dbReference>
<organism evidence="2 3">
    <name type="scientific">Sphingopyxis panaciterrulae</name>
    <dbReference type="NCBI Taxonomy" id="462372"/>
    <lineage>
        <taxon>Bacteria</taxon>
        <taxon>Pseudomonadati</taxon>
        <taxon>Pseudomonadota</taxon>
        <taxon>Alphaproteobacteria</taxon>
        <taxon>Sphingomonadales</taxon>
        <taxon>Sphingomonadaceae</taxon>
        <taxon>Sphingopyxis</taxon>
    </lineage>
</organism>
<accession>A0A7W9ER24</accession>
<keyword evidence="3" id="KW-1185">Reference proteome</keyword>
<comment type="caution">
    <text evidence="2">The sequence shown here is derived from an EMBL/GenBank/DDBJ whole genome shotgun (WGS) entry which is preliminary data.</text>
</comment>
<dbReference type="RefSeq" id="WP_184098657.1">
    <property type="nucleotide sequence ID" value="NZ_JACIJH010000007.1"/>
</dbReference>
<gene>
    <name evidence="2" type="ORF">FHR21_002476</name>
</gene>